<dbReference type="Gene3D" id="1.10.555.10">
    <property type="entry name" value="Rho GTPase activation protein"/>
    <property type="match status" value="1"/>
</dbReference>
<evidence type="ECO:0000313" key="4">
    <source>
        <dbReference type="EnsemblMetazoa" id="MDOA004765-PA"/>
    </source>
</evidence>
<feature type="compositionally biased region" description="Low complexity" evidence="2">
    <location>
        <begin position="577"/>
        <end position="595"/>
    </location>
</feature>
<feature type="compositionally biased region" description="Polar residues" evidence="2">
    <location>
        <begin position="853"/>
        <end position="866"/>
    </location>
</feature>
<feature type="region of interest" description="Disordered" evidence="2">
    <location>
        <begin position="572"/>
        <end position="595"/>
    </location>
</feature>
<organism evidence="4">
    <name type="scientific">Musca domestica</name>
    <name type="common">House fly</name>
    <dbReference type="NCBI Taxonomy" id="7370"/>
    <lineage>
        <taxon>Eukaryota</taxon>
        <taxon>Metazoa</taxon>
        <taxon>Ecdysozoa</taxon>
        <taxon>Arthropoda</taxon>
        <taxon>Hexapoda</taxon>
        <taxon>Insecta</taxon>
        <taxon>Pterygota</taxon>
        <taxon>Neoptera</taxon>
        <taxon>Endopterygota</taxon>
        <taxon>Diptera</taxon>
        <taxon>Brachycera</taxon>
        <taxon>Muscomorpha</taxon>
        <taxon>Muscoidea</taxon>
        <taxon>Muscidae</taxon>
        <taxon>Musca</taxon>
    </lineage>
</organism>
<dbReference type="InterPro" id="IPR008936">
    <property type="entry name" value="Rho_GTPase_activation_prot"/>
</dbReference>
<accession>A0A1I8MGW1</accession>
<dbReference type="OrthoDB" id="10061772at2759"/>
<dbReference type="Pfam" id="PF00620">
    <property type="entry name" value="RhoGAP"/>
    <property type="match status" value="1"/>
</dbReference>
<dbReference type="SMART" id="SM00324">
    <property type="entry name" value="RhoGAP"/>
    <property type="match status" value="1"/>
</dbReference>
<dbReference type="STRING" id="7370.A0A1I8MGW1"/>
<reference evidence="4" key="1">
    <citation type="submission" date="2020-05" db="UniProtKB">
        <authorList>
            <consortium name="EnsemblMetazoa"/>
        </authorList>
    </citation>
    <scope>IDENTIFICATION</scope>
    <source>
        <strain evidence="4">Aabys</strain>
    </source>
</reference>
<dbReference type="GO" id="GO:0005737">
    <property type="term" value="C:cytoplasm"/>
    <property type="evidence" value="ECO:0007669"/>
    <property type="project" value="TreeGrafter"/>
</dbReference>
<feature type="region of interest" description="Disordered" evidence="2">
    <location>
        <begin position="1157"/>
        <end position="1183"/>
    </location>
</feature>
<dbReference type="VEuPathDB" id="VectorBase:MDOA004765"/>
<feature type="compositionally biased region" description="Acidic residues" evidence="2">
    <location>
        <begin position="822"/>
        <end position="832"/>
    </location>
</feature>
<feature type="region of interest" description="Disordered" evidence="2">
    <location>
        <begin position="1009"/>
        <end position="1028"/>
    </location>
</feature>
<feature type="region of interest" description="Disordered" evidence="2">
    <location>
        <begin position="822"/>
        <end position="866"/>
    </location>
</feature>
<dbReference type="GO" id="GO:0051056">
    <property type="term" value="P:regulation of small GTPase mediated signal transduction"/>
    <property type="evidence" value="ECO:0007669"/>
    <property type="project" value="TreeGrafter"/>
</dbReference>
<dbReference type="EnsemblMetazoa" id="MDOA004765-RA">
    <property type="protein sequence ID" value="MDOA004765-PA"/>
    <property type="gene ID" value="MDOA004765"/>
</dbReference>
<feature type="region of interest" description="Disordered" evidence="2">
    <location>
        <begin position="1065"/>
        <end position="1088"/>
    </location>
</feature>
<feature type="compositionally biased region" description="Low complexity" evidence="2">
    <location>
        <begin position="1269"/>
        <end position="1280"/>
    </location>
</feature>
<feature type="compositionally biased region" description="Polar residues" evidence="2">
    <location>
        <begin position="1259"/>
        <end position="1268"/>
    </location>
</feature>
<gene>
    <name evidence="4" type="primary">101892325</name>
</gene>
<protein>
    <recommendedName>
        <fullName evidence="3">Rho-GAP domain-containing protein</fullName>
    </recommendedName>
</protein>
<feature type="region of interest" description="Disordered" evidence="2">
    <location>
        <begin position="1259"/>
        <end position="1280"/>
    </location>
</feature>
<dbReference type="PANTHER" id="PTHR14963:SF7">
    <property type="entry name" value="RHO GTPASE-ACTIVATING PROTEIN 19"/>
    <property type="match status" value="1"/>
</dbReference>
<evidence type="ECO:0000259" key="3">
    <source>
        <dbReference type="PROSITE" id="PS50238"/>
    </source>
</evidence>
<evidence type="ECO:0000256" key="1">
    <source>
        <dbReference type="ARBA" id="ARBA00022468"/>
    </source>
</evidence>
<dbReference type="PANTHER" id="PTHR14963">
    <property type="entry name" value="RHO GTPASE ACTIVATING PROTEIN 18,19-RELATED"/>
    <property type="match status" value="1"/>
</dbReference>
<feature type="compositionally biased region" description="Low complexity" evidence="2">
    <location>
        <begin position="1067"/>
        <end position="1077"/>
    </location>
</feature>
<feature type="compositionally biased region" description="Acidic residues" evidence="2">
    <location>
        <begin position="1159"/>
        <end position="1169"/>
    </location>
</feature>
<dbReference type="VEuPathDB" id="VectorBase:MDOMA2_016367"/>
<dbReference type="GO" id="GO:0005096">
    <property type="term" value="F:GTPase activator activity"/>
    <property type="evidence" value="ECO:0007669"/>
    <property type="project" value="UniProtKB-KW"/>
</dbReference>
<dbReference type="eggNOG" id="KOG1453">
    <property type="taxonomic scope" value="Eukaryota"/>
</dbReference>
<keyword evidence="1" id="KW-0343">GTPase activation</keyword>
<feature type="domain" description="Rho-GAP" evidence="3">
    <location>
        <begin position="110"/>
        <end position="331"/>
    </location>
</feature>
<sequence length="1322" mass="146305">MESIDTLNFSELRDAEIVARMRRCNYEKFKSLVRMHLSFELDLNTDEFDLPCHEIVYEDKGKVRKWNPMSKKHKHGAVVAALASGSTGCASAVGIKGSNGTAHNANCGGSPTENLRQHVDPGFLFHLQELKDFLMSEKSIQQEGIFRKTGSSSRQNELRQQIQNDKPLDLEASGYSAHDCATVFKGYLAELAEPLLTDAHYPAHLQIAPLCLGLNLQMDNSHSDTNEEKTSTSTSSSGDRLKKEIHVLHSIQLLLLLLPDENRQLLQHITDILHAVALKQDINKMGPDNLATLFAPHLICPRNLPPEALHYLARKMSSIISYMIIRAHDIFAVPAKLATDIRAYFLERKRKKTMSPEMTLDESISDVSTVNTVYTFVDREKTAAAHTTNTTDTELAQLYAHIQSMPESSKKRRLIKQFNKQNGQGTPLQLQAMNRLKTTDNSRSSSKSLSDSIKKHIFNKGLISRTPKRQPPVPSVVLETPNSSSMKHHKQRVLFQSPNPSVISAASSSTSSIISSSTTTSTSSWSMTNSTNSVNLTPYIIKSHPLQKSISSSSLLMNQPQQQHLHHYQITAEDQESNSSSSCSNPSACGSTTNTNSLLNTNSSDVFVHKTKSVSVPVSRQTSSDLQYHANTSITSTTSSLSSGVSGNPMDPTCCVTPLKLISEAAKHLIAGADKKSVAWDDSHLIDIERISNPSTPIQQTPSNDLKSRYKSEPNLSLSHNICETPSSSTSIAHDMITPITKLMPGTYIKRKLMKGVSMGNLKFPFSTPESTKRLVRTVSSSLKRRSSDDSQIFQQIEGSFASASRADNAPLLQDVDDEDLDDETFEDDPADDCGAASSDTENGHHPAIVGSNEYSHGAGSSSSELPNFTGGSATYQQLLLQQSGIYRNLDLITSTPSLLLGRRSMSPITKSTQRMPKAMQESIMTPRSRKPVMVLTTTTSSTDQNQTINQTVDMLGCHEEDLEDDDADEDEDHGDDDDEDVGLEEEDEHLDGDHIDDDSILCGVATKTKPLDVDSNPPHPEVINEDATSLGGYSDILKRQQLLQANHSFVMQHKNACVQEFHSEESSSASTSNSCKSKQRKDYRQQQQLEQQAADVLSTHFKEYLLTRSVLTAPPEDTSFTSHSDDFESSRELDDIDENRLSSSLLYCLDGNRPECDEHADDDNDETTTETNDNVEIEHNTNDAISLDNNDQRIKEDCNLSAAMFCKKQEESDTDSSNITHLPLGGNRLANNPFVILNNARKRAATNDIEKMSSILFNSQQREQQTNSSSYQSFKASSSSDQTNKKLLNKFTANKENCEQNDNYVTNKKLIISEYPGETSF</sequence>
<dbReference type="PROSITE" id="PS50238">
    <property type="entry name" value="RHOGAP"/>
    <property type="match status" value="1"/>
</dbReference>
<feature type="region of interest" description="Disordered" evidence="2">
    <location>
        <begin position="464"/>
        <end position="489"/>
    </location>
</feature>
<name>A0A1I8MGW1_MUSDO</name>
<dbReference type="SUPFAM" id="SSF48350">
    <property type="entry name" value="GTPase activation domain, GAP"/>
    <property type="match status" value="1"/>
</dbReference>
<proteinExistence type="predicted"/>
<dbReference type="InterPro" id="IPR000198">
    <property type="entry name" value="RhoGAP_dom"/>
</dbReference>
<dbReference type="GO" id="GO:0007165">
    <property type="term" value="P:signal transduction"/>
    <property type="evidence" value="ECO:0007669"/>
    <property type="project" value="InterPro"/>
</dbReference>
<evidence type="ECO:0000256" key="2">
    <source>
        <dbReference type="SAM" id="MobiDB-lite"/>
    </source>
</evidence>